<comment type="similarity">
    <text evidence="1">Belongs to the SorC transcriptional regulatory family.</text>
</comment>
<evidence type="ECO:0000256" key="4">
    <source>
        <dbReference type="ARBA" id="ARBA00023163"/>
    </source>
</evidence>
<dbReference type="InterPro" id="IPR037171">
    <property type="entry name" value="NagB/RpiA_transferase-like"/>
</dbReference>
<dbReference type="PANTHER" id="PTHR34294">
    <property type="entry name" value="TRANSCRIPTIONAL REGULATOR-RELATED"/>
    <property type="match status" value="1"/>
</dbReference>
<dbReference type="Gene3D" id="1.10.10.10">
    <property type="entry name" value="Winged helix-like DNA-binding domain superfamily/Winged helix DNA-binding domain"/>
    <property type="match status" value="1"/>
</dbReference>
<keyword evidence="2" id="KW-0805">Transcription regulation</keyword>
<dbReference type="GO" id="GO:0003677">
    <property type="term" value="F:DNA binding"/>
    <property type="evidence" value="ECO:0007669"/>
    <property type="project" value="UniProtKB-KW"/>
</dbReference>
<dbReference type="Pfam" id="PF04198">
    <property type="entry name" value="Sugar-bind"/>
    <property type="match status" value="1"/>
</dbReference>
<gene>
    <name evidence="6" type="ORF">BVC71_15060</name>
</gene>
<dbReference type="InterPro" id="IPR036388">
    <property type="entry name" value="WH-like_DNA-bd_sf"/>
</dbReference>
<accession>A0A251WVE5</accession>
<feature type="domain" description="Sugar-binding" evidence="5">
    <location>
        <begin position="76"/>
        <end position="311"/>
    </location>
</feature>
<keyword evidence="7" id="KW-1185">Reference proteome</keyword>
<reference evidence="6 7" key="1">
    <citation type="submission" date="2016-12" db="EMBL/GenBank/DDBJ databases">
        <title>The draft genome sequence of HSLHS2.</title>
        <authorList>
            <person name="Hu D."/>
            <person name="Wang L."/>
            <person name="Shao Z."/>
        </authorList>
    </citation>
    <scope>NUCLEOTIDE SEQUENCE [LARGE SCALE GENOMIC DNA]</scope>
    <source>
        <strain evidence="6">MCCC 1A06712</strain>
    </source>
</reference>
<protein>
    <submittedName>
        <fullName evidence="6">Transcriptional regulator</fullName>
    </submittedName>
</protein>
<name>A0A251WVE5_9RHOB</name>
<dbReference type="RefSeq" id="WP_086452519.1">
    <property type="nucleotide sequence ID" value="NZ_MSPP01000008.1"/>
</dbReference>
<organism evidence="6 7">
    <name type="scientific">Marivivens niveibacter</name>
    <dbReference type="NCBI Taxonomy" id="1930667"/>
    <lineage>
        <taxon>Bacteria</taxon>
        <taxon>Pseudomonadati</taxon>
        <taxon>Pseudomonadota</taxon>
        <taxon>Alphaproteobacteria</taxon>
        <taxon>Rhodobacterales</taxon>
        <taxon>Paracoccaceae</taxon>
        <taxon>Marivivens group</taxon>
        <taxon>Marivivens</taxon>
    </lineage>
</organism>
<evidence type="ECO:0000313" key="7">
    <source>
        <dbReference type="Proteomes" id="UP000194664"/>
    </source>
</evidence>
<dbReference type="GO" id="GO:0030246">
    <property type="term" value="F:carbohydrate binding"/>
    <property type="evidence" value="ECO:0007669"/>
    <property type="project" value="InterPro"/>
</dbReference>
<dbReference type="Gene3D" id="3.40.50.1360">
    <property type="match status" value="1"/>
</dbReference>
<proteinExistence type="inferred from homology"/>
<dbReference type="SUPFAM" id="SSF100950">
    <property type="entry name" value="NagB/RpiA/CoA transferase-like"/>
    <property type="match status" value="1"/>
</dbReference>
<evidence type="ECO:0000259" key="5">
    <source>
        <dbReference type="Pfam" id="PF04198"/>
    </source>
</evidence>
<evidence type="ECO:0000256" key="2">
    <source>
        <dbReference type="ARBA" id="ARBA00023015"/>
    </source>
</evidence>
<dbReference type="AlphaFoldDB" id="A0A251WVE5"/>
<dbReference type="InterPro" id="IPR007324">
    <property type="entry name" value="Sugar-bd_dom_put"/>
</dbReference>
<evidence type="ECO:0000313" key="6">
    <source>
        <dbReference type="EMBL" id="OUD08125.1"/>
    </source>
</evidence>
<keyword evidence="4" id="KW-0804">Transcription</keyword>
<dbReference type="OrthoDB" id="9808171at2"/>
<dbReference type="Proteomes" id="UP000194664">
    <property type="component" value="Unassembled WGS sequence"/>
</dbReference>
<dbReference type="EMBL" id="MSPP01000008">
    <property type="protein sequence ID" value="OUD08125.1"/>
    <property type="molecule type" value="Genomic_DNA"/>
</dbReference>
<sequence length="316" mass="33936">MAEPDRAGSRLPIEDAAREQLMVRIARMAFLEDATQTEIARATGLNRWQVSRLLAEARETGIVQIRIVPKSGRHPDLEYQLKQAFGLTDVVIVSEGVPDAAGRYLATLNPKTLGVSWGRTMSAVADALPNDWADGVEVVQINGTVPPIPQEKHHNDVAASFAVKGAGHFVPLPVPAIVGASETRRVLESDRIVSRVIDQARQAQYLVFSLGAAVGSALLKSGNIETTEYDALIASGAVGDVLGRFVDRDGAIVDPELDLRTIGLEFDDLRQSQTVAIAHGEGKKNIVLAALRAGVIKTLITDADTAAFVLEHKDDN</sequence>
<dbReference type="InterPro" id="IPR051054">
    <property type="entry name" value="SorC_transcr_regulators"/>
</dbReference>
<evidence type="ECO:0000256" key="1">
    <source>
        <dbReference type="ARBA" id="ARBA00010466"/>
    </source>
</evidence>
<evidence type="ECO:0000256" key="3">
    <source>
        <dbReference type="ARBA" id="ARBA00023125"/>
    </source>
</evidence>
<keyword evidence="3" id="KW-0238">DNA-binding</keyword>
<dbReference type="PANTHER" id="PTHR34294:SF1">
    <property type="entry name" value="TRANSCRIPTIONAL REGULATOR LSRR"/>
    <property type="match status" value="1"/>
</dbReference>
<comment type="caution">
    <text evidence="6">The sequence shown here is derived from an EMBL/GenBank/DDBJ whole genome shotgun (WGS) entry which is preliminary data.</text>
</comment>